<name>A0A3G5AI43_9VIRU</name>
<evidence type="ECO:0000313" key="1">
    <source>
        <dbReference type="EMBL" id="AYV86836.1"/>
    </source>
</evidence>
<accession>A0A3G5AI43</accession>
<reference evidence="1" key="1">
    <citation type="submission" date="2018-10" db="EMBL/GenBank/DDBJ databases">
        <title>Hidden diversity of soil giant viruses.</title>
        <authorList>
            <person name="Schulz F."/>
            <person name="Alteio L."/>
            <person name="Goudeau D."/>
            <person name="Ryan E.M."/>
            <person name="Malmstrom R.R."/>
            <person name="Blanchard J."/>
            <person name="Woyke T."/>
        </authorList>
    </citation>
    <scope>NUCLEOTIDE SEQUENCE</scope>
    <source>
        <strain evidence="1">SYV1</strain>
    </source>
</reference>
<organism evidence="1">
    <name type="scientific">Sylvanvirus sp</name>
    <dbReference type="NCBI Taxonomy" id="2487774"/>
    <lineage>
        <taxon>Viruses</taxon>
    </lineage>
</organism>
<sequence>MSATQEEIDEKNKVKILTFNECVNALRTLGHECDRIEADLVSRYSEEDFVTINNFLGFYLSRHNDCPRASFKITKLIVASDRAADIGEVFQTEARRWFHSYIQLLLSEKLLRGPFTHVNETKVNGHIYHKERLKLIKHLQKKGYKQHSEFDLENQIQHELKLKDNQSPKYSWPPLNTVSLECLVTRHTF</sequence>
<proteinExistence type="predicted"/>
<protein>
    <submittedName>
        <fullName evidence="1">Uncharacterized protein</fullName>
    </submittedName>
</protein>
<dbReference type="EMBL" id="MK072516">
    <property type="protein sequence ID" value="AYV86836.1"/>
    <property type="molecule type" value="Genomic_DNA"/>
</dbReference>
<gene>
    <name evidence="1" type="ORF">Sylvanvirus10_33</name>
</gene>